<sequence>MFDKILIANRGEIACRVIRSCRKLGVRTVAVYSEADADAQHVRQADEAYLLGGPRPADSYLRGEAIIEVAKKAGAQAIHPGYGFLSENAEFAEAVEAAGLVFIGPKAASMRKMGSKAGAKQLMQAAGVPVVPGYTDEDQSPDVLQAEADRIGYPLMIKAAHGGGGKGMRIVRSTDEFIANLESCQREAKNAFGRDRVLLERYVEKPRHIEIQVFGDGLGDVIHLNERECSAQRRYQKVLEESPSPFLPPSLRQAMGEAAVEAARAIDYVNAGTVEFIVDQGGNFYFMEINTRLQVEHPVTEMVTGLDLVEWQLRIAAGQPLPLAQDDIRQHGHAIEVRLYAEDPEAGFLPGSGTLERLRLPAPDAHVRIDAGVVEGDTVTIFYDPMIAKLIVFDADRPRALARLREALAYCAIEGPKSNIAFLERLVRHPAVTGGSIDTGYLDRHLDEFVAADDDIPTDLLLGATIATLLGQERRTREAALASADPHSPWAIADGWRLGHGSRRSLAFLYRGERIELHAQGSGGHYRIEHAGTHHDIAGARLADGRLGFRIDQRGLRMSVDDDGRNLVVHDGERRLQLQPIAMYRPELAGDTGGADALLAPMPGRVVVVKIREGDKVEAGQELVVIEAMKMELSLKSPREGVVARIHASDGDFVEADAVLVALEA</sequence>
<dbReference type="InterPro" id="IPR011054">
    <property type="entry name" value="Rudment_hybrid_motif"/>
</dbReference>
<evidence type="ECO:0000313" key="18">
    <source>
        <dbReference type="Proteomes" id="UP000317199"/>
    </source>
</evidence>
<dbReference type="FunFam" id="3.40.50.20:FF:000010">
    <property type="entry name" value="Propionyl-CoA carboxylase subunit alpha"/>
    <property type="match status" value="1"/>
</dbReference>
<feature type="domain" description="Biotin carboxylation" evidence="16">
    <location>
        <begin position="1"/>
        <end position="447"/>
    </location>
</feature>
<keyword evidence="9" id="KW-0809">Transit peptide</keyword>
<evidence type="ECO:0000256" key="3">
    <source>
        <dbReference type="ARBA" id="ARBA00004956"/>
    </source>
</evidence>
<dbReference type="Pfam" id="PF00364">
    <property type="entry name" value="Biotin_lipoyl"/>
    <property type="match status" value="1"/>
</dbReference>
<dbReference type="SUPFAM" id="SSF51246">
    <property type="entry name" value="Rudiment single hybrid motif"/>
    <property type="match status" value="1"/>
</dbReference>
<feature type="domain" description="ATP-grasp" evidence="15">
    <location>
        <begin position="120"/>
        <end position="317"/>
    </location>
</feature>
<dbReference type="InterPro" id="IPR001882">
    <property type="entry name" value="Biotin_BS"/>
</dbReference>
<evidence type="ECO:0000256" key="12">
    <source>
        <dbReference type="ARBA" id="ARBA00048600"/>
    </source>
</evidence>
<evidence type="ECO:0000256" key="8">
    <source>
        <dbReference type="ARBA" id="ARBA00022840"/>
    </source>
</evidence>
<evidence type="ECO:0000256" key="1">
    <source>
        <dbReference type="ARBA" id="ARBA00001953"/>
    </source>
</evidence>
<comment type="catalytic activity">
    <reaction evidence="12">
        <text>N(6)-biotinyl-L-lysyl-[protein] + hydrogencarbonate + ATP = N(6)-carboxybiotinyl-L-lysyl-[protein] + ADP + phosphate + H(+)</text>
        <dbReference type="Rhea" id="RHEA:13501"/>
        <dbReference type="Rhea" id="RHEA-COMP:10505"/>
        <dbReference type="Rhea" id="RHEA-COMP:10506"/>
        <dbReference type="ChEBI" id="CHEBI:15378"/>
        <dbReference type="ChEBI" id="CHEBI:17544"/>
        <dbReference type="ChEBI" id="CHEBI:30616"/>
        <dbReference type="ChEBI" id="CHEBI:43474"/>
        <dbReference type="ChEBI" id="CHEBI:83144"/>
        <dbReference type="ChEBI" id="CHEBI:83145"/>
        <dbReference type="ChEBI" id="CHEBI:456216"/>
        <dbReference type="EC" id="6.3.4.14"/>
    </reaction>
</comment>
<dbReference type="InterPro" id="IPR011053">
    <property type="entry name" value="Single_hybrid_motif"/>
</dbReference>
<dbReference type="EMBL" id="CP041242">
    <property type="protein sequence ID" value="QDH70381.1"/>
    <property type="molecule type" value="Genomic_DNA"/>
</dbReference>
<dbReference type="SUPFAM" id="SSF52440">
    <property type="entry name" value="PreATP-grasp domain"/>
    <property type="match status" value="1"/>
</dbReference>
<dbReference type="PROSITE" id="PS00188">
    <property type="entry name" value="BIOTIN"/>
    <property type="match status" value="1"/>
</dbReference>
<evidence type="ECO:0000259" key="14">
    <source>
        <dbReference type="PROSITE" id="PS50968"/>
    </source>
</evidence>
<keyword evidence="8 13" id="KW-0067">ATP-binding</keyword>
<proteinExistence type="predicted"/>
<dbReference type="CDD" id="cd06850">
    <property type="entry name" value="biotinyl_domain"/>
    <property type="match status" value="1"/>
</dbReference>
<comment type="pathway">
    <text evidence="3">Lipid metabolism; malonyl-CoA biosynthesis; malonyl-CoA from acetyl-CoA: step 1/1.</text>
</comment>
<dbReference type="InterPro" id="IPR005481">
    <property type="entry name" value="BC-like_N"/>
</dbReference>
<organism evidence="17 18">
    <name type="scientific">Marilutibacter alkalisoli</name>
    <dbReference type="NCBI Taxonomy" id="2591633"/>
    <lineage>
        <taxon>Bacteria</taxon>
        <taxon>Pseudomonadati</taxon>
        <taxon>Pseudomonadota</taxon>
        <taxon>Gammaproteobacteria</taxon>
        <taxon>Lysobacterales</taxon>
        <taxon>Lysobacteraceae</taxon>
        <taxon>Marilutibacter</taxon>
    </lineage>
</organism>
<evidence type="ECO:0000256" key="5">
    <source>
        <dbReference type="ARBA" id="ARBA00017242"/>
    </source>
</evidence>
<dbReference type="RefSeq" id="WP_141623716.1">
    <property type="nucleotide sequence ID" value="NZ_CP041242.1"/>
</dbReference>
<dbReference type="PROSITE" id="PS00866">
    <property type="entry name" value="CPSASE_1"/>
    <property type="match status" value="1"/>
</dbReference>
<dbReference type="KEGG" id="lyj:FKV23_10000"/>
<dbReference type="Gene3D" id="2.40.50.100">
    <property type="match status" value="1"/>
</dbReference>
<evidence type="ECO:0000256" key="9">
    <source>
        <dbReference type="ARBA" id="ARBA00022946"/>
    </source>
</evidence>
<dbReference type="GO" id="GO:0005524">
    <property type="term" value="F:ATP binding"/>
    <property type="evidence" value="ECO:0007669"/>
    <property type="project" value="UniProtKB-UniRule"/>
</dbReference>
<dbReference type="Pfam" id="PF00289">
    <property type="entry name" value="Biotin_carb_N"/>
    <property type="match status" value="1"/>
</dbReference>
<comment type="cofactor">
    <cofactor evidence="1">
        <name>biotin</name>
        <dbReference type="ChEBI" id="CHEBI:57586"/>
    </cofactor>
</comment>
<feature type="domain" description="Lipoyl-binding" evidence="14">
    <location>
        <begin position="586"/>
        <end position="664"/>
    </location>
</feature>
<evidence type="ECO:0000259" key="15">
    <source>
        <dbReference type="PROSITE" id="PS50975"/>
    </source>
</evidence>
<dbReference type="Pfam" id="PF02785">
    <property type="entry name" value="Biotin_carb_C"/>
    <property type="match status" value="1"/>
</dbReference>
<evidence type="ECO:0000256" key="6">
    <source>
        <dbReference type="ARBA" id="ARBA00022598"/>
    </source>
</evidence>
<keyword evidence="6" id="KW-0436">Ligase</keyword>
<dbReference type="OrthoDB" id="9763189at2"/>
<dbReference type="PROSITE" id="PS50968">
    <property type="entry name" value="BIOTINYL_LIPOYL"/>
    <property type="match status" value="1"/>
</dbReference>
<dbReference type="InterPro" id="IPR016185">
    <property type="entry name" value="PreATP-grasp_dom_sf"/>
</dbReference>
<dbReference type="NCBIfam" id="NF006367">
    <property type="entry name" value="PRK08591.1"/>
    <property type="match status" value="1"/>
</dbReference>
<dbReference type="Pfam" id="PF21139">
    <property type="entry name" value="BT_MCC_alpha"/>
    <property type="match status" value="1"/>
</dbReference>
<dbReference type="InterPro" id="IPR050856">
    <property type="entry name" value="Biotin_carboxylase_complex"/>
</dbReference>
<dbReference type="SUPFAM" id="SSF56059">
    <property type="entry name" value="Glutathione synthetase ATP-binding domain-like"/>
    <property type="match status" value="1"/>
</dbReference>
<dbReference type="GO" id="GO:0046872">
    <property type="term" value="F:metal ion binding"/>
    <property type="evidence" value="ECO:0007669"/>
    <property type="project" value="InterPro"/>
</dbReference>
<dbReference type="InterPro" id="IPR000089">
    <property type="entry name" value="Biotin_lipoyl"/>
</dbReference>
<comment type="function">
    <text evidence="2">This protein is a component of the acetyl coenzyme A carboxylase complex; first, biotin carboxylase catalyzes the carboxylation of the carrier protein and then the transcarboxylase transfers the carboxyl group to form malonyl-CoA.</text>
</comment>
<evidence type="ECO:0000259" key="16">
    <source>
        <dbReference type="PROSITE" id="PS50979"/>
    </source>
</evidence>
<dbReference type="SMART" id="SM00878">
    <property type="entry name" value="Biotin_carb_C"/>
    <property type="match status" value="1"/>
</dbReference>
<dbReference type="GO" id="GO:0004075">
    <property type="term" value="F:biotin carboxylase activity"/>
    <property type="evidence" value="ECO:0007669"/>
    <property type="project" value="UniProtKB-EC"/>
</dbReference>
<dbReference type="PROSITE" id="PS00867">
    <property type="entry name" value="CPSASE_2"/>
    <property type="match status" value="1"/>
</dbReference>
<dbReference type="PROSITE" id="PS50979">
    <property type="entry name" value="BC"/>
    <property type="match status" value="1"/>
</dbReference>
<dbReference type="PANTHER" id="PTHR18866:SF33">
    <property type="entry name" value="METHYLCROTONOYL-COA CARBOXYLASE SUBUNIT ALPHA, MITOCHONDRIAL-RELATED"/>
    <property type="match status" value="1"/>
</dbReference>
<keyword evidence="7 13" id="KW-0547">Nucleotide-binding</keyword>
<evidence type="ECO:0000256" key="13">
    <source>
        <dbReference type="PROSITE-ProRule" id="PRU00409"/>
    </source>
</evidence>
<comment type="subunit">
    <text evidence="4">Acetyl-CoA carboxylase is a heterohexamer of biotin carboxyl carrier protein, biotin carboxylase and the two subunits of carboxyl transferase in a 2:2 complex.</text>
</comment>
<evidence type="ECO:0000256" key="2">
    <source>
        <dbReference type="ARBA" id="ARBA00003761"/>
    </source>
</evidence>
<dbReference type="AlphaFoldDB" id="A0A514BSL9"/>
<dbReference type="Gene3D" id="3.30.1490.20">
    <property type="entry name" value="ATP-grasp fold, A domain"/>
    <property type="match status" value="1"/>
</dbReference>
<keyword evidence="18" id="KW-1185">Reference proteome</keyword>
<dbReference type="Gene3D" id="3.30.700.40">
    <property type="match status" value="1"/>
</dbReference>
<dbReference type="SMART" id="SM01209">
    <property type="entry name" value="GARS_A"/>
    <property type="match status" value="1"/>
</dbReference>
<gene>
    <name evidence="17" type="ORF">FKV23_10000</name>
</gene>
<dbReference type="Proteomes" id="UP000317199">
    <property type="component" value="Chromosome"/>
</dbReference>
<dbReference type="FunFam" id="3.30.470.20:FF:000028">
    <property type="entry name" value="Methylcrotonoyl-CoA carboxylase subunit alpha, mitochondrial"/>
    <property type="match status" value="1"/>
</dbReference>
<evidence type="ECO:0000256" key="10">
    <source>
        <dbReference type="ARBA" id="ARBA00023267"/>
    </source>
</evidence>
<dbReference type="FunFam" id="2.40.50.100:FF:000003">
    <property type="entry name" value="Acetyl-CoA carboxylase biotin carboxyl carrier protein"/>
    <property type="match status" value="1"/>
</dbReference>
<evidence type="ECO:0000256" key="11">
    <source>
        <dbReference type="ARBA" id="ARBA00033786"/>
    </source>
</evidence>
<evidence type="ECO:0000256" key="4">
    <source>
        <dbReference type="ARBA" id="ARBA00011750"/>
    </source>
</evidence>
<dbReference type="InterPro" id="IPR011764">
    <property type="entry name" value="Biotin_carboxylation_dom"/>
</dbReference>
<dbReference type="InterPro" id="IPR011761">
    <property type="entry name" value="ATP-grasp"/>
</dbReference>
<accession>A0A514BSL9</accession>
<dbReference type="InterPro" id="IPR005479">
    <property type="entry name" value="CPAse_ATP-bd"/>
</dbReference>
<reference evidence="17 18" key="1">
    <citation type="submission" date="2019-06" db="EMBL/GenBank/DDBJ databases">
        <title>Lysobacter alkalisoli sp. nov. isolated from saline-alkali soil.</title>
        <authorList>
            <person name="Sun J.-Q."/>
            <person name="Xu L."/>
        </authorList>
    </citation>
    <scope>NUCLEOTIDE SEQUENCE [LARGE SCALE GENOMIC DNA]</scope>
    <source>
        <strain evidence="17 18">SJ-36</strain>
    </source>
</reference>
<dbReference type="PANTHER" id="PTHR18866">
    <property type="entry name" value="CARBOXYLASE:PYRUVATE/ACETYL-COA/PROPIONYL-COA CARBOXYLASE"/>
    <property type="match status" value="1"/>
</dbReference>
<dbReference type="Gene3D" id="3.40.50.20">
    <property type="match status" value="1"/>
</dbReference>
<evidence type="ECO:0000313" key="17">
    <source>
        <dbReference type="EMBL" id="QDH70381.1"/>
    </source>
</evidence>
<name>A0A514BSL9_9GAMM</name>
<evidence type="ECO:0000256" key="7">
    <source>
        <dbReference type="ARBA" id="ARBA00022741"/>
    </source>
</evidence>
<dbReference type="FunFam" id="3.30.1490.20:FF:000003">
    <property type="entry name" value="acetyl-CoA carboxylase isoform X1"/>
    <property type="match status" value="1"/>
</dbReference>
<dbReference type="Pfam" id="PF02786">
    <property type="entry name" value="CPSase_L_D2"/>
    <property type="match status" value="1"/>
</dbReference>
<dbReference type="InterPro" id="IPR005482">
    <property type="entry name" value="Biotin_COase_C"/>
</dbReference>
<dbReference type="InterPro" id="IPR048429">
    <property type="entry name" value="MCC_alpha_BT"/>
</dbReference>
<dbReference type="InterPro" id="IPR013815">
    <property type="entry name" value="ATP_grasp_subdomain_1"/>
</dbReference>
<protein>
    <recommendedName>
        <fullName evidence="5">Biotin carboxylase</fullName>
    </recommendedName>
    <alternativeName>
        <fullName evidence="11">Acetyl-coenzyme A carboxylase biotin carboxylase subunit A</fullName>
    </alternativeName>
</protein>
<dbReference type="SUPFAM" id="SSF51230">
    <property type="entry name" value="Single hybrid motif"/>
    <property type="match status" value="1"/>
</dbReference>
<dbReference type="PROSITE" id="PS50975">
    <property type="entry name" value="ATP_GRASP"/>
    <property type="match status" value="1"/>
</dbReference>
<dbReference type="Gene3D" id="3.30.470.20">
    <property type="entry name" value="ATP-grasp fold, B domain"/>
    <property type="match status" value="1"/>
</dbReference>
<keyword evidence="10" id="KW-0092">Biotin</keyword>